<feature type="region of interest" description="Disordered" evidence="2">
    <location>
        <begin position="222"/>
        <end position="272"/>
    </location>
</feature>
<dbReference type="Proteomes" id="UP000070444">
    <property type="component" value="Unassembled WGS sequence"/>
</dbReference>
<dbReference type="STRING" id="796925.A0A137NXL6"/>
<evidence type="ECO:0000313" key="5">
    <source>
        <dbReference type="Proteomes" id="UP000070444"/>
    </source>
</evidence>
<accession>A0A137NXL6</accession>
<organism evidence="4 5">
    <name type="scientific">Conidiobolus coronatus (strain ATCC 28846 / CBS 209.66 / NRRL 28638)</name>
    <name type="common">Delacroixia coronata</name>
    <dbReference type="NCBI Taxonomy" id="796925"/>
    <lineage>
        <taxon>Eukaryota</taxon>
        <taxon>Fungi</taxon>
        <taxon>Fungi incertae sedis</taxon>
        <taxon>Zoopagomycota</taxon>
        <taxon>Entomophthoromycotina</taxon>
        <taxon>Entomophthoromycetes</taxon>
        <taxon>Entomophthorales</taxon>
        <taxon>Ancylistaceae</taxon>
        <taxon>Conidiobolus</taxon>
    </lineage>
</organism>
<keyword evidence="5" id="KW-1185">Reference proteome</keyword>
<dbReference type="InterPro" id="IPR004827">
    <property type="entry name" value="bZIP"/>
</dbReference>
<dbReference type="SUPFAM" id="SSF57959">
    <property type="entry name" value="Leucine zipper domain"/>
    <property type="match status" value="1"/>
</dbReference>
<dbReference type="InterPro" id="IPR046347">
    <property type="entry name" value="bZIP_sf"/>
</dbReference>
<gene>
    <name evidence="4" type="ORF">CONCODRAFT_80121</name>
</gene>
<feature type="region of interest" description="Disordered" evidence="2">
    <location>
        <begin position="1"/>
        <end position="86"/>
    </location>
</feature>
<evidence type="ECO:0000313" key="4">
    <source>
        <dbReference type="EMBL" id="KXN67487.1"/>
    </source>
</evidence>
<dbReference type="SMART" id="SM00338">
    <property type="entry name" value="BRLZ"/>
    <property type="match status" value="1"/>
</dbReference>
<evidence type="ECO:0000259" key="3">
    <source>
        <dbReference type="PROSITE" id="PS50217"/>
    </source>
</evidence>
<dbReference type="Gene3D" id="1.20.5.170">
    <property type="match status" value="1"/>
</dbReference>
<feature type="coiled-coil region" evidence="1">
    <location>
        <begin position="150"/>
        <end position="191"/>
    </location>
</feature>
<keyword evidence="1" id="KW-0175">Coiled coil</keyword>
<sequence length="272" mass="30641">MRSKSNTNAQYPVEVAHSGSSSILPPITSFIDTHSPIPENELQKQRFTSPMPMSSSSQQASAPELTDGYTGSDKSSSRSNSYPTDNLVRLPGNLASIMNMSEQGVKKFDSYNLSHQDKESMEACLPQIQFKMRPVRTQSHPIMSVDQKRLERLKNNREAASRCRVKQKQKIQKQEENLKWYQGENDKLSREVLDLKMKIMDLKMLIFGHQCSDGENHLQNVKPASVKRSLSDQSSASSNRHMVKRMSPSGPRSDDSSSSPYSQRTRSDTSTP</sequence>
<feature type="compositionally biased region" description="Polar residues" evidence="2">
    <location>
        <begin position="231"/>
        <end position="240"/>
    </location>
</feature>
<feature type="compositionally biased region" description="Low complexity" evidence="2">
    <location>
        <begin position="247"/>
        <end position="264"/>
    </location>
</feature>
<evidence type="ECO:0000256" key="2">
    <source>
        <dbReference type="SAM" id="MobiDB-lite"/>
    </source>
</evidence>
<name>A0A137NXL6_CONC2</name>
<dbReference type="AlphaFoldDB" id="A0A137NXL6"/>
<dbReference type="GO" id="GO:0003700">
    <property type="term" value="F:DNA-binding transcription factor activity"/>
    <property type="evidence" value="ECO:0007669"/>
    <property type="project" value="InterPro"/>
</dbReference>
<dbReference type="Pfam" id="PF07716">
    <property type="entry name" value="bZIP_2"/>
    <property type="match status" value="1"/>
</dbReference>
<proteinExistence type="predicted"/>
<feature type="compositionally biased region" description="Low complexity" evidence="2">
    <location>
        <begin position="49"/>
        <end position="62"/>
    </location>
</feature>
<dbReference type="EMBL" id="KQ964633">
    <property type="protein sequence ID" value="KXN67487.1"/>
    <property type="molecule type" value="Genomic_DNA"/>
</dbReference>
<dbReference type="OrthoDB" id="295274at2759"/>
<feature type="compositionally biased region" description="Polar residues" evidence="2">
    <location>
        <begin position="1"/>
        <end position="10"/>
    </location>
</feature>
<evidence type="ECO:0000256" key="1">
    <source>
        <dbReference type="SAM" id="Coils"/>
    </source>
</evidence>
<reference evidence="4 5" key="1">
    <citation type="journal article" date="2015" name="Genome Biol. Evol.">
        <title>Phylogenomic analyses indicate that early fungi evolved digesting cell walls of algal ancestors of land plants.</title>
        <authorList>
            <person name="Chang Y."/>
            <person name="Wang S."/>
            <person name="Sekimoto S."/>
            <person name="Aerts A.L."/>
            <person name="Choi C."/>
            <person name="Clum A."/>
            <person name="LaButti K.M."/>
            <person name="Lindquist E.A."/>
            <person name="Yee Ngan C."/>
            <person name="Ohm R.A."/>
            <person name="Salamov A.A."/>
            <person name="Grigoriev I.V."/>
            <person name="Spatafora J.W."/>
            <person name="Berbee M.L."/>
        </authorList>
    </citation>
    <scope>NUCLEOTIDE SEQUENCE [LARGE SCALE GENOMIC DNA]</scope>
    <source>
        <strain evidence="4 5">NRRL 28638</strain>
    </source>
</reference>
<protein>
    <recommendedName>
        <fullName evidence="3">BZIP domain-containing protein</fullName>
    </recommendedName>
</protein>
<feature type="compositionally biased region" description="Polar residues" evidence="2">
    <location>
        <begin position="72"/>
        <end position="84"/>
    </location>
</feature>
<feature type="domain" description="BZIP" evidence="3">
    <location>
        <begin position="146"/>
        <end position="209"/>
    </location>
</feature>
<dbReference type="PROSITE" id="PS50217">
    <property type="entry name" value="BZIP"/>
    <property type="match status" value="1"/>
</dbReference>